<dbReference type="InterPro" id="IPR011330">
    <property type="entry name" value="Glyco_hydro/deAcase_b/a-brl"/>
</dbReference>
<keyword evidence="3 7" id="KW-0378">Hydrolase</keyword>
<sequence>MKKQHLLILLFLMGFGAMAQEAPINLLVRADDMGAARSVNFAAIESYEKGIVRSVEVIVPGPWFEEAAVLLRDRPDLDVGIHLTLTSEWSGIKWRPITHCPSITDADGYFFPFVWKNDKSPESPYITGASWDIGEIERELRAQIELGMKRIPQVTHLSEHMGCLGFSEEAKQLLDKLAAEYNLSVDLSRVSRFPRWSGSEMTASMKVENLRAQLEQLPAGDYLLVEHPAYDDLETQGLGHVGYENVAEDRTGVLQAFTDPKVKDIIAKRGIHLKSYRDFAKRSQANARPPVSWMNPGIPKMDGLSHHVLHSKAMGHDVGFVVWTPTAYKKGTDQRFPVVYFLHGMGGTEISDAAGFSSRVAQAIERGDIPPVICVFPNGGRSGYRGNVEQMIVSELIPHIDAEYRTISDAESRALVGFSMGGAGAVYLATVYPERFKVAASLGGGIRLENGELKDRVETALPVWKQRGFGFYLVNGDKDRPEAFREFAKMLASAGVDHRVRLLDDTGHNLGHYFDRSLAELLVFVGGHLDF</sequence>
<feature type="signal peptide" evidence="6">
    <location>
        <begin position="1"/>
        <end position="19"/>
    </location>
</feature>
<keyword evidence="2" id="KW-0479">Metal-binding</keyword>
<gene>
    <name evidence="7" type="ORF">SAMN05444682_102251</name>
</gene>
<dbReference type="STRING" id="1477437.SAMN05444682_102251"/>
<dbReference type="InterPro" id="IPR050583">
    <property type="entry name" value="Mycobacterial_A85_antigen"/>
</dbReference>
<dbReference type="PANTHER" id="PTHR48098:SF1">
    <property type="entry name" value="DIACYLGLYCEROL ACYLTRANSFERASE_MYCOLYLTRANSFERASE AG85A"/>
    <property type="match status" value="1"/>
</dbReference>
<protein>
    <submittedName>
        <fullName evidence="7">Predicted glycoside hydrolase or deacetylase ChbG, UPF0249 family</fullName>
    </submittedName>
</protein>
<organism evidence="7 8">
    <name type="scientific">Parapedobacter indicus</name>
    <dbReference type="NCBI Taxonomy" id="1477437"/>
    <lineage>
        <taxon>Bacteria</taxon>
        <taxon>Pseudomonadati</taxon>
        <taxon>Bacteroidota</taxon>
        <taxon>Sphingobacteriia</taxon>
        <taxon>Sphingobacteriales</taxon>
        <taxon>Sphingobacteriaceae</taxon>
        <taxon>Parapedobacter</taxon>
    </lineage>
</organism>
<keyword evidence="4" id="KW-0460">Magnesium</keyword>
<evidence type="ECO:0000256" key="2">
    <source>
        <dbReference type="ARBA" id="ARBA00022723"/>
    </source>
</evidence>
<dbReference type="SUPFAM" id="SSF88713">
    <property type="entry name" value="Glycoside hydrolase/deacetylase"/>
    <property type="match status" value="1"/>
</dbReference>
<dbReference type="InterPro" id="IPR006879">
    <property type="entry name" value="YdjC-like"/>
</dbReference>
<evidence type="ECO:0000256" key="3">
    <source>
        <dbReference type="ARBA" id="ARBA00022801"/>
    </source>
</evidence>
<name>A0A1I3FBG9_9SPHI</name>
<keyword evidence="6" id="KW-0732">Signal</keyword>
<evidence type="ECO:0000313" key="7">
    <source>
        <dbReference type="EMBL" id="SFI08583.1"/>
    </source>
</evidence>
<dbReference type="SUPFAM" id="SSF53474">
    <property type="entry name" value="alpha/beta-Hydrolases"/>
    <property type="match status" value="1"/>
</dbReference>
<comment type="cofactor">
    <cofactor evidence="1">
        <name>Mg(2+)</name>
        <dbReference type="ChEBI" id="CHEBI:18420"/>
    </cofactor>
</comment>
<dbReference type="Pfam" id="PF04794">
    <property type="entry name" value="YdjC"/>
    <property type="match status" value="1"/>
</dbReference>
<evidence type="ECO:0000256" key="1">
    <source>
        <dbReference type="ARBA" id="ARBA00001946"/>
    </source>
</evidence>
<evidence type="ECO:0000256" key="5">
    <source>
        <dbReference type="ARBA" id="ARBA00023277"/>
    </source>
</evidence>
<reference evidence="7 8" key="1">
    <citation type="submission" date="2016-10" db="EMBL/GenBank/DDBJ databases">
        <authorList>
            <person name="de Groot N.N."/>
        </authorList>
    </citation>
    <scope>NUCLEOTIDE SEQUENCE [LARGE SCALE GENOMIC DNA]</scope>
    <source>
        <strain evidence="7 8">RK1</strain>
    </source>
</reference>
<proteinExistence type="predicted"/>
<dbReference type="InterPro" id="IPR029058">
    <property type="entry name" value="AB_hydrolase_fold"/>
</dbReference>
<evidence type="ECO:0000313" key="8">
    <source>
        <dbReference type="Proteomes" id="UP000198670"/>
    </source>
</evidence>
<dbReference type="GO" id="GO:0016787">
    <property type="term" value="F:hydrolase activity"/>
    <property type="evidence" value="ECO:0007669"/>
    <property type="project" value="UniProtKB-KW"/>
</dbReference>
<dbReference type="Proteomes" id="UP000198670">
    <property type="component" value="Unassembled WGS sequence"/>
</dbReference>
<dbReference type="GO" id="GO:0016747">
    <property type="term" value="F:acyltransferase activity, transferring groups other than amino-acyl groups"/>
    <property type="evidence" value="ECO:0007669"/>
    <property type="project" value="TreeGrafter"/>
</dbReference>
<dbReference type="Gene3D" id="3.40.50.1820">
    <property type="entry name" value="alpha/beta hydrolase"/>
    <property type="match status" value="1"/>
</dbReference>
<dbReference type="EMBL" id="FOQO01000002">
    <property type="protein sequence ID" value="SFI08583.1"/>
    <property type="molecule type" value="Genomic_DNA"/>
</dbReference>
<keyword evidence="5" id="KW-0119">Carbohydrate metabolism</keyword>
<dbReference type="Pfam" id="PF00756">
    <property type="entry name" value="Esterase"/>
    <property type="match status" value="1"/>
</dbReference>
<dbReference type="Gene3D" id="3.20.20.370">
    <property type="entry name" value="Glycoside hydrolase/deacetylase"/>
    <property type="match status" value="1"/>
</dbReference>
<dbReference type="GO" id="GO:0046872">
    <property type="term" value="F:metal ion binding"/>
    <property type="evidence" value="ECO:0007669"/>
    <property type="project" value="UniProtKB-KW"/>
</dbReference>
<dbReference type="PANTHER" id="PTHR48098">
    <property type="entry name" value="ENTEROCHELIN ESTERASE-RELATED"/>
    <property type="match status" value="1"/>
</dbReference>
<evidence type="ECO:0000256" key="6">
    <source>
        <dbReference type="SAM" id="SignalP"/>
    </source>
</evidence>
<dbReference type="GO" id="GO:0005975">
    <property type="term" value="P:carbohydrate metabolic process"/>
    <property type="evidence" value="ECO:0007669"/>
    <property type="project" value="InterPro"/>
</dbReference>
<keyword evidence="8" id="KW-1185">Reference proteome</keyword>
<evidence type="ECO:0000256" key="4">
    <source>
        <dbReference type="ARBA" id="ARBA00022842"/>
    </source>
</evidence>
<dbReference type="AlphaFoldDB" id="A0A1I3FBG9"/>
<accession>A0A1I3FBG9</accession>
<feature type="chain" id="PRO_5011521285" evidence="6">
    <location>
        <begin position="20"/>
        <end position="531"/>
    </location>
</feature>
<dbReference type="InterPro" id="IPR000801">
    <property type="entry name" value="Esterase-like"/>
</dbReference>
<dbReference type="RefSeq" id="WP_177195034.1">
    <property type="nucleotide sequence ID" value="NZ_FOQO01000002.1"/>
</dbReference>